<name>A0ABY8CCD2_9GAMM</name>
<dbReference type="RefSeq" id="WP_275595908.1">
    <property type="nucleotide sequence ID" value="NZ_CP102381.1"/>
</dbReference>
<proteinExistence type="predicted"/>
<sequence>MSESIIIALIGVGGAVIGSVATLAGNFFIHWLKNIDEKNKEKPARELLTEMLNHKEHKWRNLDILMHVIGANEETTKRLLLEVGARASEDGQCLWALKSRAPLNTGK</sequence>
<accession>A0ABY8CCD2</accession>
<dbReference type="EMBL" id="CP102381">
    <property type="protein sequence ID" value="WEJ63653.1"/>
    <property type="molecule type" value="Genomic_DNA"/>
</dbReference>
<reference evidence="2 3" key="1">
    <citation type="submission" date="2022-06" db="EMBL/GenBank/DDBJ databases">
        <title>Thiomicrohabdus sp. nov, an obligately chemolithoautotrophic, sulfur-oxidizing bacterium isolated from beach of Guanyin Mountain. Amoy.</title>
        <authorList>
            <person name="Zhu H."/>
        </authorList>
    </citation>
    <scope>NUCLEOTIDE SEQUENCE [LARGE SCALE GENOMIC DNA]</scope>
    <source>
        <strain evidence="2 3">XGS-01</strain>
    </source>
</reference>
<keyword evidence="3" id="KW-1185">Reference proteome</keyword>
<keyword evidence="1" id="KW-1133">Transmembrane helix</keyword>
<protein>
    <submittedName>
        <fullName evidence="2">Uncharacterized protein</fullName>
    </submittedName>
</protein>
<keyword evidence="1" id="KW-0812">Transmembrane</keyword>
<gene>
    <name evidence="2" type="ORF">NR989_05195</name>
</gene>
<dbReference type="Proteomes" id="UP001222275">
    <property type="component" value="Chromosome"/>
</dbReference>
<organism evidence="2 3">
    <name type="scientific">Thiomicrorhabdus lithotrophica</name>
    <dbReference type="NCBI Taxonomy" id="2949997"/>
    <lineage>
        <taxon>Bacteria</taxon>
        <taxon>Pseudomonadati</taxon>
        <taxon>Pseudomonadota</taxon>
        <taxon>Gammaproteobacteria</taxon>
        <taxon>Thiotrichales</taxon>
        <taxon>Piscirickettsiaceae</taxon>
        <taxon>Thiomicrorhabdus</taxon>
    </lineage>
</organism>
<evidence type="ECO:0000313" key="2">
    <source>
        <dbReference type="EMBL" id="WEJ63653.1"/>
    </source>
</evidence>
<evidence type="ECO:0000256" key="1">
    <source>
        <dbReference type="SAM" id="Phobius"/>
    </source>
</evidence>
<keyword evidence="1" id="KW-0472">Membrane</keyword>
<feature type="transmembrane region" description="Helical" evidence="1">
    <location>
        <begin position="6"/>
        <end position="32"/>
    </location>
</feature>
<evidence type="ECO:0000313" key="3">
    <source>
        <dbReference type="Proteomes" id="UP001222275"/>
    </source>
</evidence>